<comment type="similarity">
    <text evidence="6">Belongs to the acetyltransferase family. NAA60 subfamily.</text>
</comment>
<comment type="caution">
    <text evidence="12">The sequence shown here is derived from an EMBL/GenBank/DDBJ whole genome shotgun (WGS) entry which is preliminary data.</text>
</comment>
<dbReference type="AlphaFoldDB" id="A0A8H5F2R2"/>
<comment type="catalytic activity">
    <reaction evidence="10">
        <text>N-terminal L-methionyl-[transmembrane protein] + acetyl-CoA = N-terminal N(alpha)-acetyl-L-methionyl-[transmembrane protein] + CoA + H(+)</text>
        <dbReference type="Rhea" id="RHEA:50604"/>
        <dbReference type="Rhea" id="RHEA-COMP:12745"/>
        <dbReference type="Rhea" id="RHEA-COMP:12746"/>
        <dbReference type="ChEBI" id="CHEBI:15378"/>
        <dbReference type="ChEBI" id="CHEBI:57287"/>
        <dbReference type="ChEBI" id="CHEBI:57288"/>
        <dbReference type="ChEBI" id="CHEBI:64731"/>
        <dbReference type="ChEBI" id="CHEBI:133414"/>
        <dbReference type="EC" id="2.3.1.259"/>
    </reaction>
</comment>
<keyword evidence="5" id="KW-0012">Acyltransferase</keyword>
<evidence type="ECO:0000256" key="3">
    <source>
        <dbReference type="ARBA" id="ARBA00022829"/>
    </source>
</evidence>
<dbReference type="InterPro" id="IPR016181">
    <property type="entry name" value="Acyl_CoA_acyltransferase"/>
</dbReference>
<proteinExistence type="inferred from homology"/>
<dbReference type="Proteomes" id="UP000567179">
    <property type="component" value="Unassembled WGS sequence"/>
</dbReference>
<dbReference type="PROSITE" id="PS51186">
    <property type="entry name" value="GNAT"/>
    <property type="match status" value="1"/>
</dbReference>
<dbReference type="PANTHER" id="PTHR14744:SF15">
    <property type="entry name" value="N-ALPHA-ACETYLTRANSFERASE 60"/>
    <property type="match status" value="1"/>
</dbReference>
<evidence type="ECO:0000256" key="2">
    <source>
        <dbReference type="ARBA" id="ARBA00022679"/>
    </source>
</evidence>
<accession>A0A8H5F2R2</accession>
<evidence type="ECO:0000256" key="5">
    <source>
        <dbReference type="ARBA" id="ARBA00023315"/>
    </source>
</evidence>
<dbReference type="PANTHER" id="PTHR14744">
    <property type="entry name" value="N-ALPHA-ACETYLTRANSFERASE 60"/>
    <property type="match status" value="1"/>
</dbReference>
<feature type="domain" description="N-acetyltransferase" evidence="11">
    <location>
        <begin position="7"/>
        <end position="219"/>
    </location>
</feature>
<dbReference type="GO" id="GO:0000139">
    <property type="term" value="C:Golgi membrane"/>
    <property type="evidence" value="ECO:0007669"/>
    <property type="project" value="TreeGrafter"/>
</dbReference>
<evidence type="ECO:0000256" key="8">
    <source>
        <dbReference type="ARBA" id="ARBA00026144"/>
    </source>
</evidence>
<dbReference type="EC" id="2.3.1.259" evidence="7"/>
<evidence type="ECO:0000256" key="10">
    <source>
        <dbReference type="ARBA" id="ARBA00048848"/>
    </source>
</evidence>
<evidence type="ECO:0000256" key="7">
    <source>
        <dbReference type="ARBA" id="ARBA00026111"/>
    </source>
</evidence>
<dbReference type="SUPFAM" id="SSF55729">
    <property type="entry name" value="Acyl-CoA N-acyltransferases (Nat)"/>
    <property type="match status" value="1"/>
</dbReference>
<dbReference type="GO" id="GO:0007059">
    <property type="term" value="P:chromosome segregation"/>
    <property type="evidence" value="ECO:0007669"/>
    <property type="project" value="UniProtKB-KW"/>
</dbReference>
<dbReference type="CDD" id="cd04301">
    <property type="entry name" value="NAT_SF"/>
    <property type="match status" value="1"/>
</dbReference>
<evidence type="ECO:0000313" key="13">
    <source>
        <dbReference type="Proteomes" id="UP000567179"/>
    </source>
</evidence>
<dbReference type="Gene3D" id="3.40.630.30">
    <property type="match status" value="1"/>
</dbReference>
<dbReference type="EMBL" id="JAACJJ010000028">
    <property type="protein sequence ID" value="KAF5321509.1"/>
    <property type="molecule type" value="Genomic_DNA"/>
</dbReference>
<dbReference type="EC" id="2.3.1.48" evidence="1"/>
<name>A0A8H5F2R2_9AGAR</name>
<dbReference type="InterPro" id="IPR000182">
    <property type="entry name" value="GNAT_dom"/>
</dbReference>
<evidence type="ECO:0000256" key="1">
    <source>
        <dbReference type="ARBA" id="ARBA00013184"/>
    </source>
</evidence>
<dbReference type="InterPro" id="IPR045141">
    <property type="entry name" value="NAA60-like"/>
</dbReference>
<evidence type="ECO:0000259" key="11">
    <source>
        <dbReference type="PROSITE" id="PS51186"/>
    </source>
</evidence>
<dbReference type="GO" id="GO:0004402">
    <property type="term" value="F:histone acetyltransferase activity"/>
    <property type="evidence" value="ECO:0007669"/>
    <property type="project" value="TreeGrafter"/>
</dbReference>
<keyword evidence="13" id="KW-1185">Reference proteome</keyword>
<keyword evidence="4" id="KW-0156">Chromatin regulator</keyword>
<evidence type="ECO:0000313" key="12">
    <source>
        <dbReference type="EMBL" id="KAF5321509.1"/>
    </source>
</evidence>
<sequence>MPPTDIIVIRRLTARDVPKLRELHSKILPVQYPASFFLQLLVLPARACFVACRQPYPGASNAVCVPIGFISAAHQPPAACFTSAGAPIVSGSSRPTLHNLVQDSQSVPDAQDQDHRHHPRVEILTLGVLPAYQQAGIARRLVHCVVDAFRDESCAVNSSLDQDSLCALDHKPPPMLIYANVSTKNDDALLFYERIGMAVAPGVLRGLYKTAAWGTRDAYLVVGVV</sequence>
<reference evidence="12 13" key="1">
    <citation type="journal article" date="2020" name="ISME J.">
        <title>Uncovering the hidden diversity of litter-decomposition mechanisms in mushroom-forming fungi.</title>
        <authorList>
            <person name="Floudas D."/>
            <person name="Bentzer J."/>
            <person name="Ahren D."/>
            <person name="Johansson T."/>
            <person name="Persson P."/>
            <person name="Tunlid A."/>
        </authorList>
    </citation>
    <scope>NUCLEOTIDE SEQUENCE [LARGE SCALE GENOMIC DNA]</scope>
    <source>
        <strain evidence="12 13">CBS 101986</strain>
    </source>
</reference>
<dbReference type="OrthoDB" id="47374at2759"/>
<comment type="catalytic activity">
    <reaction evidence="9">
        <text>L-lysyl-[protein] + acetyl-CoA = N(6)-acetyl-L-lysyl-[protein] + CoA + H(+)</text>
        <dbReference type="Rhea" id="RHEA:45948"/>
        <dbReference type="Rhea" id="RHEA-COMP:9752"/>
        <dbReference type="Rhea" id="RHEA-COMP:10731"/>
        <dbReference type="ChEBI" id="CHEBI:15378"/>
        <dbReference type="ChEBI" id="CHEBI:29969"/>
        <dbReference type="ChEBI" id="CHEBI:57287"/>
        <dbReference type="ChEBI" id="CHEBI:57288"/>
        <dbReference type="ChEBI" id="CHEBI:61930"/>
        <dbReference type="EC" id="2.3.1.48"/>
    </reaction>
</comment>
<gene>
    <name evidence="12" type="ORF">D9619_001355</name>
</gene>
<evidence type="ECO:0000256" key="6">
    <source>
        <dbReference type="ARBA" id="ARBA00025774"/>
    </source>
</evidence>
<dbReference type="GO" id="GO:0120518">
    <property type="term" value="F:protein N-terminal-methionine acetyltransferase activity"/>
    <property type="evidence" value="ECO:0007669"/>
    <property type="project" value="UniProtKB-EC"/>
</dbReference>
<evidence type="ECO:0000256" key="4">
    <source>
        <dbReference type="ARBA" id="ARBA00022853"/>
    </source>
</evidence>
<keyword evidence="2" id="KW-0808">Transferase</keyword>
<evidence type="ECO:0000256" key="9">
    <source>
        <dbReference type="ARBA" id="ARBA00048017"/>
    </source>
</evidence>
<organism evidence="12 13">
    <name type="scientific">Psilocybe cf. subviscida</name>
    <dbReference type="NCBI Taxonomy" id="2480587"/>
    <lineage>
        <taxon>Eukaryota</taxon>
        <taxon>Fungi</taxon>
        <taxon>Dikarya</taxon>
        <taxon>Basidiomycota</taxon>
        <taxon>Agaricomycotina</taxon>
        <taxon>Agaricomycetes</taxon>
        <taxon>Agaricomycetidae</taxon>
        <taxon>Agaricales</taxon>
        <taxon>Agaricineae</taxon>
        <taxon>Strophariaceae</taxon>
        <taxon>Psilocybe</taxon>
    </lineage>
</organism>
<protein>
    <recommendedName>
        <fullName evidence="8">N-alpha-acetyltransferase 60</fullName>
        <ecNumber evidence="7">2.3.1.259</ecNumber>
        <ecNumber evidence="1">2.3.1.48</ecNumber>
    </recommendedName>
</protein>
<keyword evidence="3" id="KW-0159">Chromosome partition</keyword>
<dbReference type="Pfam" id="PF00583">
    <property type="entry name" value="Acetyltransf_1"/>
    <property type="match status" value="1"/>
</dbReference>